<dbReference type="AlphaFoldDB" id="A0AAV2LCJ0"/>
<dbReference type="Proteomes" id="UP001497482">
    <property type="component" value="Chromosome 23"/>
</dbReference>
<evidence type="ECO:0000313" key="2">
    <source>
        <dbReference type="EMBL" id="CAL1600058.1"/>
    </source>
</evidence>
<sequence>MQPVIQRLRLNMRQSSKQKHVSSSSRCSISACHRPGIPTGVTGSGRGQRRQEEEMAPCRELISKINVSSHHVQSAFMNLYDIAFLFLNLEPDHGSSSITDCRPESRETPFCLH</sequence>
<accession>A0AAV2LCJ0</accession>
<reference evidence="2 3" key="1">
    <citation type="submission" date="2024-04" db="EMBL/GenBank/DDBJ databases">
        <authorList>
            <person name="Waldvogel A.-M."/>
            <person name="Schoenle A."/>
        </authorList>
    </citation>
    <scope>NUCLEOTIDE SEQUENCE [LARGE SCALE GENOMIC DNA]</scope>
</reference>
<gene>
    <name evidence="2" type="ORF">KC01_LOCUS28213</name>
</gene>
<proteinExistence type="predicted"/>
<dbReference type="EMBL" id="OZ035845">
    <property type="protein sequence ID" value="CAL1600058.1"/>
    <property type="molecule type" value="Genomic_DNA"/>
</dbReference>
<evidence type="ECO:0000313" key="3">
    <source>
        <dbReference type="Proteomes" id="UP001497482"/>
    </source>
</evidence>
<name>A0AAV2LCJ0_KNICA</name>
<evidence type="ECO:0000256" key="1">
    <source>
        <dbReference type="SAM" id="MobiDB-lite"/>
    </source>
</evidence>
<keyword evidence="3" id="KW-1185">Reference proteome</keyword>
<organism evidence="2 3">
    <name type="scientific">Knipowitschia caucasica</name>
    <name type="common">Caucasian dwarf goby</name>
    <name type="synonym">Pomatoschistus caucasicus</name>
    <dbReference type="NCBI Taxonomy" id="637954"/>
    <lineage>
        <taxon>Eukaryota</taxon>
        <taxon>Metazoa</taxon>
        <taxon>Chordata</taxon>
        <taxon>Craniata</taxon>
        <taxon>Vertebrata</taxon>
        <taxon>Euteleostomi</taxon>
        <taxon>Actinopterygii</taxon>
        <taxon>Neopterygii</taxon>
        <taxon>Teleostei</taxon>
        <taxon>Neoteleostei</taxon>
        <taxon>Acanthomorphata</taxon>
        <taxon>Gobiaria</taxon>
        <taxon>Gobiiformes</taxon>
        <taxon>Gobioidei</taxon>
        <taxon>Gobiidae</taxon>
        <taxon>Gobiinae</taxon>
        <taxon>Knipowitschia</taxon>
    </lineage>
</organism>
<feature type="region of interest" description="Disordered" evidence="1">
    <location>
        <begin position="94"/>
        <end position="113"/>
    </location>
</feature>
<protein>
    <submittedName>
        <fullName evidence="2">Uncharacterized protein</fullName>
    </submittedName>
</protein>